<evidence type="ECO:0000313" key="1">
    <source>
        <dbReference type="EMBL" id="TCZ67468.1"/>
    </source>
</evidence>
<evidence type="ECO:0000313" key="2">
    <source>
        <dbReference type="Proteomes" id="UP000295164"/>
    </source>
</evidence>
<gene>
    <name evidence="1" type="ORF">E0486_15420</name>
</gene>
<dbReference type="Proteomes" id="UP000295164">
    <property type="component" value="Unassembled WGS sequence"/>
</dbReference>
<proteinExistence type="predicted"/>
<reference evidence="1 2" key="1">
    <citation type="submission" date="2019-03" db="EMBL/GenBank/DDBJ databases">
        <authorList>
            <person name="Kim M.K.M."/>
        </authorList>
    </citation>
    <scope>NUCLEOTIDE SEQUENCE [LARGE SCALE GENOMIC DNA]</scope>
    <source>
        <strain evidence="1 2">17J68-15</strain>
    </source>
</reference>
<dbReference type="EMBL" id="SKFH01000034">
    <property type="protein sequence ID" value="TCZ67468.1"/>
    <property type="molecule type" value="Genomic_DNA"/>
</dbReference>
<sequence length="164" mass="18845">MKHVTLAVLGLFIFFTVRSQQLTLKELVQIRTSEMVTLNKFFVSKEWEFIEAKKSKPITVFGYFGKDRSQGPISLVGFGTESHLSERAVTFFTMDKPYFLMLLKQLQASPGGIVKTVTKGTKTIDFYVVNNSVVGNKRNQEQQPDRYTFEIYSMADFKSLFEKL</sequence>
<organism evidence="1 2">
    <name type="scientific">Flaviaesturariibacter aridisoli</name>
    <dbReference type="NCBI Taxonomy" id="2545761"/>
    <lineage>
        <taxon>Bacteria</taxon>
        <taxon>Pseudomonadati</taxon>
        <taxon>Bacteroidota</taxon>
        <taxon>Chitinophagia</taxon>
        <taxon>Chitinophagales</taxon>
        <taxon>Chitinophagaceae</taxon>
        <taxon>Flaviaestuariibacter</taxon>
    </lineage>
</organism>
<dbReference type="RefSeq" id="WP_131853388.1">
    <property type="nucleotide sequence ID" value="NZ_SKFH01000034.1"/>
</dbReference>
<accession>A0A4R4DWX5</accession>
<keyword evidence="2" id="KW-1185">Reference proteome</keyword>
<dbReference type="AlphaFoldDB" id="A0A4R4DWX5"/>
<name>A0A4R4DWX5_9BACT</name>
<comment type="caution">
    <text evidence="1">The sequence shown here is derived from an EMBL/GenBank/DDBJ whole genome shotgun (WGS) entry which is preliminary data.</text>
</comment>
<protein>
    <submittedName>
        <fullName evidence="1">Uncharacterized protein</fullName>
    </submittedName>
</protein>
<dbReference type="OrthoDB" id="1351334at2"/>